<evidence type="ECO:0000313" key="2">
    <source>
        <dbReference type="Proteomes" id="UP000215914"/>
    </source>
</evidence>
<dbReference type="EMBL" id="CM007901">
    <property type="protein sequence ID" value="OTG05289.1"/>
    <property type="molecule type" value="Genomic_DNA"/>
</dbReference>
<protein>
    <submittedName>
        <fullName evidence="1">Uncharacterized protein</fullName>
    </submittedName>
</protein>
<dbReference type="Proteomes" id="UP000215914">
    <property type="component" value="Chromosome 12"/>
</dbReference>
<reference evidence="2" key="1">
    <citation type="journal article" date="2017" name="Nature">
        <title>The sunflower genome provides insights into oil metabolism, flowering and Asterid evolution.</title>
        <authorList>
            <person name="Badouin H."/>
            <person name="Gouzy J."/>
            <person name="Grassa C.J."/>
            <person name="Murat F."/>
            <person name="Staton S.E."/>
            <person name="Cottret L."/>
            <person name="Lelandais-Briere C."/>
            <person name="Owens G.L."/>
            <person name="Carrere S."/>
            <person name="Mayjonade B."/>
            <person name="Legrand L."/>
            <person name="Gill N."/>
            <person name="Kane N.C."/>
            <person name="Bowers J.E."/>
            <person name="Hubner S."/>
            <person name="Bellec A."/>
            <person name="Berard A."/>
            <person name="Berges H."/>
            <person name="Blanchet N."/>
            <person name="Boniface M.C."/>
            <person name="Brunel D."/>
            <person name="Catrice O."/>
            <person name="Chaidir N."/>
            <person name="Claudel C."/>
            <person name="Donnadieu C."/>
            <person name="Faraut T."/>
            <person name="Fievet G."/>
            <person name="Helmstetter N."/>
            <person name="King M."/>
            <person name="Knapp S.J."/>
            <person name="Lai Z."/>
            <person name="Le Paslier M.C."/>
            <person name="Lippi Y."/>
            <person name="Lorenzon L."/>
            <person name="Mandel J.R."/>
            <person name="Marage G."/>
            <person name="Marchand G."/>
            <person name="Marquand E."/>
            <person name="Bret-Mestries E."/>
            <person name="Morien E."/>
            <person name="Nambeesan S."/>
            <person name="Nguyen T."/>
            <person name="Pegot-Espagnet P."/>
            <person name="Pouilly N."/>
            <person name="Raftis F."/>
            <person name="Sallet E."/>
            <person name="Schiex T."/>
            <person name="Thomas J."/>
            <person name="Vandecasteele C."/>
            <person name="Vares D."/>
            <person name="Vear F."/>
            <person name="Vautrin S."/>
            <person name="Crespi M."/>
            <person name="Mangin B."/>
            <person name="Burke J.M."/>
            <person name="Salse J."/>
            <person name="Munos S."/>
            <person name="Vincourt P."/>
            <person name="Rieseberg L.H."/>
            <person name="Langlade N.B."/>
        </authorList>
    </citation>
    <scope>NUCLEOTIDE SEQUENCE [LARGE SCALE GENOMIC DNA]</scope>
    <source>
        <strain evidence="2">cv. SF193</strain>
    </source>
</reference>
<evidence type="ECO:0000313" key="1">
    <source>
        <dbReference type="EMBL" id="OTG05289.1"/>
    </source>
</evidence>
<dbReference type="AlphaFoldDB" id="A0A251T394"/>
<keyword evidence="2" id="KW-1185">Reference proteome</keyword>
<name>A0A251T394_HELAN</name>
<accession>A0A251T394</accession>
<gene>
    <name evidence="1" type="ORF">HannXRQ_Chr12g0371931</name>
</gene>
<proteinExistence type="predicted"/>
<dbReference type="InParanoid" id="A0A251T394"/>
<sequence length="52" mass="6052">MFWAWARPCGPMGLSIVSPCNPQWRTLYQTILEIVCKVLEDRTRQSLRLCAI</sequence>
<organism evidence="1 2">
    <name type="scientific">Helianthus annuus</name>
    <name type="common">Common sunflower</name>
    <dbReference type="NCBI Taxonomy" id="4232"/>
    <lineage>
        <taxon>Eukaryota</taxon>
        <taxon>Viridiplantae</taxon>
        <taxon>Streptophyta</taxon>
        <taxon>Embryophyta</taxon>
        <taxon>Tracheophyta</taxon>
        <taxon>Spermatophyta</taxon>
        <taxon>Magnoliopsida</taxon>
        <taxon>eudicotyledons</taxon>
        <taxon>Gunneridae</taxon>
        <taxon>Pentapetalae</taxon>
        <taxon>asterids</taxon>
        <taxon>campanulids</taxon>
        <taxon>Asterales</taxon>
        <taxon>Asteraceae</taxon>
        <taxon>Asteroideae</taxon>
        <taxon>Heliantheae alliance</taxon>
        <taxon>Heliantheae</taxon>
        <taxon>Helianthus</taxon>
    </lineage>
</organism>